<feature type="chain" id="PRO_5042274693" evidence="1">
    <location>
        <begin position="20"/>
        <end position="66"/>
    </location>
</feature>
<gene>
    <name evidence="2" type="ORF">P5673_025368</name>
</gene>
<dbReference type="Proteomes" id="UP001249851">
    <property type="component" value="Unassembled WGS sequence"/>
</dbReference>
<proteinExistence type="predicted"/>
<evidence type="ECO:0000313" key="2">
    <source>
        <dbReference type="EMBL" id="KAK2553390.1"/>
    </source>
</evidence>
<reference evidence="2" key="1">
    <citation type="journal article" date="2023" name="G3 (Bethesda)">
        <title>Whole genome assembly and annotation of the endangered Caribbean coral Acropora cervicornis.</title>
        <authorList>
            <person name="Selwyn J.D."/>
            <person name="Vollmer S.V."/>
        </authorList>
    </citation>
    <scope>NUCLEOTIDE SEQUENCE</scope>
    <source>
        <strain evidence="2">K2</strain>
    </source>
</reference>
<sequence>MKVALVVLITFIACLLCTANVSQGSASDEGGTNFSAKDKLNNARGHPITISSPVLAPHLWLSIELM</sequence>
<protein>
    <submittedName>
        <fullName evidence="2">Uncharacterized protein</fullName>
    </submittedName>
</protein>
<comment type="caution">
    <text evidence="2">The sequence shown here is derived from an EMBL/GenBank/DDBJ whole genome shotgun (WGS) entry which is preliminary data.</text>
</comment>
<organism evidence="2 3">
    <name type="scientific">Acropora cervicornis</name>
    <name type="common">Staghorn coral</name>
    <dbReference type="NCBI Taxonomy" id="6130"/>
    <lineage>
        <taxon>Eukaryota</taxon>
        <taxon>Metazoa</taxon>
        <taxon>Cnidaria</taxon>
        <taxon>Anthozoa</taxon>
        <taxon>Hexacorallia</taxon>
        <taxon>Scleractinia</taxon>
        <taxon>Astrocoeniina</taxon>
        <taxon>Acroporidae</taxon>
        <taxon>Acropora</taxon>
    </lineage>
</organism>
<accession>A0AAD9Q2X8</accession>
<keyword evidence="1" id="KW-0732">Signal</keyword>
<keyword evidence="3" id="KW-1185">Reference proteome</keyword>
<name>A0AAD9Q2X8_ACRCE</name>
<dbReference type="AlphaFoldDB" id="A0AAD9Q2X8"/>
<feature type="signal peptide" evidence="1">
    <location>
        <begin position="1"/>
        <end position="19"/>
    </location>
</feature>
<dbReference type="EMBL" id="JARQWQ010000078">
    <property type="protein sequence ID" value="KAK2553390.1"/>
    <property type="molecule type" value="Genomic_DNA"/>
</dbReference>
<reference evidence="2" key="2">
    <citation type="journal article" date="2023" name="Science">
        <title>Genomic signatures of disease resistance in endangered staghorn corals.</title>
        <authorList>
            <person name="Vollmer S.V."/>
            <person name="Selwyn J.D."/>
            <person name="Despard B.A."/>
            <person name="Roesel C.L."/>
        </authorList>
    </citation>
    <scope>NUCLEOTIDE SEQUENCE</scope>
    <source>
        <strain evidence="2">K2</strain>
    </source>
</reference>
<evidence type="ECO:0000256" key="1">
    <source>
        <dbReference type="SAM" id="SignalP"/>
    </source>
</evidence>
<evidence type="ECO:0000313" key="3">
    <source>
        <dbReference type="Proteomes" id="UP001249851"/>
    </source>
</evidence>